<comment type="caution">
    <text evidence="3">The sequence shown here is derived from an EMBL/GenBank/DDBJ whole genome shotgun (WGS) entry which is preliminary data.</text>
</comment>
<feature type="region of interest" description="Disordered" evidence="2">
    <location>
        <begin position="351"/>
        <end position="395"/>
    </location>
</feature>
<evidence type="ECO:0000256" key="1">
    <source>
        <dbReference type="ARBA" id="ARBA00022679"/>
    </source>
</evidence>
<evidence type="ECO:0000313" key="3">
    <source>
        <dbReference type="EMBL" id="RIV76087.1"/>
    </source>
</evidence>
<dbReference type="PANTHER" id="PTHR48207">
    <property type="entry name" value="SUCCINATE--HYDROXYMETHYLGLUTARATE COA-TRANSFERASE"/>
    <property type="match status" value="1"/>
</dbReference>
<dbReference type="SUPFAM" id="SSF89796">
    <property type="entry name" value="CoA-transferase family III (CaiB/BaiF)"/>
    <property type="match status" value="1"/>
</dbReference>
<dbReference type="Gene3D" id="3.40.50.10540">
    <property type="entry name" value="Crotonobetainyl-coa:carnitine coa-transferase, domain 1"/>
    <property type="match status" value="1"/>
</dbReference>
<dbReference type="Gene3D" id="3.30.1540.10">
    <property type="entry name" value="formyl-coa transferase, domain 3"/>
    <property type="match status" value="1"/>
</dbReference>
<keyword evidence="4" id="KW-1185">Reference proteome</keyword>
<dbReference type="EMBL" id="QXFK01000019">
    <property type="protein sequence ID" value="RIV76087.1"/>
    <property type="molecule type" value="Genomic_DNA"/>
</dbReference>
<dbReference type="GO" id="GO:0008410">
    <property type="term" value="F:CoA-transferase activity"/>
    <property type="evidence" value="ECO:0007669"/>
    <property type="project" value="TreeGrafter"/>
</dbReference>
<dbReference type="InterPro" id="IPR044855">
    <property type="entry name" value="CoA-Trfase_III_dom3_sf"/>
</dbReference>
<proteinExistence type="predicted"/>
<gene>
    <name evidence="3" type="ORF">D2V04_14860</name>
</gene>
<dbReference type="InterPro" id="IPR003673">
    <property type="entry name" value="CoA-Trfase_fam_III"/>
</dbReference>
<sequence length="395" mass="43247">MGDKGGTIKLTEQTEKKGALHGIRVVEVGQLIAGPFCGQLLGDMGAEVVKIEPPETGDPMRAWGQGDRPTWWRVIGRNKYSVAANLRTPDGQELARKLILKADVLIENFRPGTLERWSLDPEELIKLNERLIVVRVSGYGQTGPYAQRAGFGGIAEAMGGWRKIVGEPDRPPSRMGISIGDTLAATYGCMGALAALHERETSGRGQIVDVALYESVLQVMEGLIPEWAVAGHKRERTGSRLPGIAPSNVYRCSDGEFLIGANQDSVFARLCDAMGRPDLISDPRYADHAARGRHQQELDDLISAWTAQFTVDELEGTMIEYGVPAGRILDAEDMLSDPHFAAREAIVTVDDPELGPTPMQGTFPKLSRTPSSVRRNAPREVGQDTDEIRRRWLGE</sequence>
<dbReference type="AlphaFoldDB" id="A0A418NFB6"/>
<organism evidence="3 4">
    <name type="scientific">Pelagerythrobacter aerophilus</name>
    <dbReference type="NCBI Taxonomy" id="2306995"/>
    <lineage>
        <taxon>Bacteria</taxon>
        <taxon>Pseudomonadati</taxon>
        <taxon>Pseudomonadota</taxon>
        <taxon>Alphaproteobacteria</taxon>
        <taxon>Sphingomonadales</taxon>
        <taxon>Erythrobacteraceae</taxon>
        <taxon>Pelagerythrobacter</taxon>
    </lineage>
</organism>
<dbReference type="InterPro" id="IPR023606">
    <property type="entry name" value="CoA-Trfase_III_dom_1_sf"/>
</dbReference>
<dbReference type="InterPro" id="IPR050483">
    <property type="entry name" value="CoA-transferase_III_domain"/>
</dbReference>
<evidence type="ECO:0000313" key="4">
    <source>
        <dbReference type="Proteomes" id="UP000285092"/>
    </source>
</evidence>
<keyword evidence="1 3" id="KW-0808">Transferase</keyword>
<feature type="compositionally biased region" description="Basic and acidic residues" evidence="2">
    <location>
        <begin position="377"/>
        <end position="395"/>
    </location>
</feature>
<evidence type="ECO:0000256" key="2">
    <source>
        <dbReference type="SAM" id="MobiDB-lite"/>
    </source>
</evidence>
<name>A0A418NFB6_9SPHN</name>
<dbReference type="PANTHER" id="PTHR48207:SF3">
    <property type="entry name" value="SUCCINATE--HYDROXYMETHYLGLUTARATE COA-TRANSFERASE"/>
    <property type="match status" value="1"/>
</dbReference>
<protein>
    <submittedName>
        <fullName evidence="3">CoA transferase</fullName>
    </submittedName>
</protein>
<dbReference type="Pfam" id="PF02515">
    <property type="entry name" value="CoA_transf_3"/>
    <property type="match status" value="1"/>
</dbReference>
<dbReference type="Proteomes" id="UP000285092">
    <property type="component" value="Unassembled WGS sequence"/>
</dbReference>
<accession>A0A418NFB6</accession>
<dbReference type="OrthoDB" id="5720311at2"/>
<reference evidence="3 4" key="1">
    <citation type="submission" date="2018-08" db="EMBL/GenBank/DDBJ databases">
        <title>Altererythrobacter sp.Ery1 and Ery12, the genome sequencing of novel strains in genus Alterythrobacter.</title>
        <authorList>
            <person name="Cheng H."/>
            <person name="Wu Y.-H."/>
            <person name="Fang C."/>
            <person name="Xu X.-W."/>
        </authorList>
    </citation>
    <scope>NUCLEOTIDE SEQUENCE [LARGE SCALE GENOMIC DNA]</scope>
    <source>
        <strain evidence="3 4">Ery1</strain>
    </source>
</reference>